<evidence type="ECO:0000259" key="18">
    <source>
        <dbReference type="PROSITE" id="PS51820"/>
    </source>
</evidence>
<dbReference type="PANTHER" id="PTHR42715:SF17">
    <property type="entry name" value="BETA-GLUCOSIDASE H-RELATED"/>
    <property type="match status" value="1"/>
</dbReference>
<evidence type="ECO:0000256" key="4">
    <source>
        <dbReference type="ARBA" id="ARBA00005336"/>
    </source>
</evidence>
<comment type="similarity">
    <text evidence="4">Belongs to the glycosyl hydrolase 3 family.</text>
</comment>
<evidence type="ECO:0000256" key="3">
    <source>
        <dbReference type="ARBA" id="ARBA00004987"/>
    </source>
</evidence>
<feature type="domain" description="PA14" evidence="18">
    <location>
        <begin position="389"/>
        <end position="548"/>
    </location>
</feature>
<dbReference type="InterPro" id="IPR037524">
    <property type="entry name" value="PA14/GLEYA"/>
</dbReference>
<keyword evidence="20" id="KW-1185">Reference proteome</keyword>
<dbReference type="FunFam" id="3.20.20.300:FF:000006">
    <property type="entry name" value="Beta-glucosidase H"/>
    <property type="match status" value="1"/>
</dbReference>
<evidence type="ECO:0000313" key="20">
    <source>
        <dbReference type="Proteomes" id="UP000653565"/>
    </source>
</evidence>
<dbReference type="FunFam" id="2.60.120.260:FF:000155">
    <property type="entry name" value="Probable beta-glucosidase H"/>
    <property type="match status" value="1"/>
</dbReference>
<keyword evidence="12" id="KW-0624">Polysaccharide degradation</keyword>
<dbReference type="Gene3D" id="2.60.120.260">
    <property type="entry name" value="Galactose-binding domain-like"/>
    <property type="match status" value="1"/>
</dbReference>
<evidence type="ECO:0000256" key="17">
    <source>
        <dbReference type="ARBA" id="ARBA00041806"/>
    </source>
</evidence>
<reference evidence="19" key="1">
    <citation type="journal article" date="2020" name="bioRxiv">
        <title>Genomic and phenotypic heterogeneity of clinical isolates of the human pathogens Aspergillus fumigatus, Aspergillus lentulus and Aspergillus fumigatiaffinis.</title>
        <authorList>
            <person name="dos Santos R.A.C."/>
            <person name="Steenwyk J.L."/>
            <person name="Rivero-Menendez O."/>
            <person name="Mead M.E."/>
            <person name="Silva L.P."/>
            <person name="Bastos R.W."/>
            <person name="Alastruey-Izquierdo A."/>
            <person name="Goldman G.H."/>
            <person name="Rokas A."/>
        </authorList>
    </citation>
    <scope>NUCLEOTIDE SEQUENCE</scope>
    <source>
        <strain evidence="19">CNM-CM6805</strain>
    </source>
</reference>
<dbReference type="PROSITE" id="PS51820">
    <property type="entry name" value="PA14"/>
    <property type="match status" value="1"/>
</dbReference>
<keyword evidence="11" id="KW-0326">Glycosidase</keyword>
<evidence type="ECO:0000256" key="9">
    <source>
        <dbReference type="ARBA" id="ARBA00023180"/>
    </source>
</evidence>
<dbReference type="PRINTS" id="PR00133">
    <property type="entry name" value="GLHYDRLASE3"/>
</dbReference>
<dbReference type="Gene3D" id="3.20.20.300">
    <property type="entry name" value="Glycoside hydrolase, family 3, N-terminal domain"/>
    <property type="match status" value="1"/>
</dbReference>
<organism evidence="19 20">
    <name type="scientific">Aspergillus fumigatiaffinis</name>
    <dbReference type="NCBI Taxonomy" id="340414"/>
    <lineage>
        <taxon>Eukaryota</taxon>
        <taxon>Fungi</taxon>
        <taxon>Dikarya</taxon>
        <taxon>Ascomycota</taxon>
        <taxon>Pezizomycotina</taxon>
        <taxon>Eurotiomycetes</taxon>
        <taxon>Eurotiomycetidae</taxon>
        <taxon>Eurotiales</taxon>
        <taxon>Aspergillaceae</taxon>
        <taxon>Aspergillus</taxon>
        <taxon>Aspergillus subgen. Fumigati</taxon>
    </lineage>
</organism>
<gene>
    <name evidence="19" type="ORF">CNMCM6805_000393</name>
</gene>
<dbReference type="InterPro" id="IPR017853">
    <property type="entry name" value="GH"/>
</dbReference>
<evidence type="ECO:0000256" key="8">
    <source>
        <dbReference type="ARBA" id="ARBA00023001"/>
    </source>
</evidence>
<comment type="function">
    <text evidence="13">Beta-glucosidases are one of a number of cellulolytic enzymes involved in the degradation of cellulosic biomass. Catalyzes the last step releasing glucose from the inhibitory cellobiose.</text>
</comment>
<dbReference type="SUPFAM" id="SSF52279">
    <property type="entry name" value="Beta-D-glucan exohydrolase, C-terminal domain"/>
    <property type="match status" value="1"/>
</dbReference>
<dbReference type="InterPro" id="IPR001764">
    <property type="entry name" value="Glyco_hydro_3_N"/>
</dbReference>
<evidence type="ECO:0000256" key="2">
    <source>
        <dbReference type="ARBA" id="ARBA00004613"/>
    </source>
</evidence>
<evidence type="ECO:0000256" key="14">
    <source>
        <dbReference type="ARBA" id="ARBA00039581"/>
    </source>
</evidence>
<dbReference type="Proteomes" id="UP000653565">
    <property type="component" value="Unassembled WGS sequence"/>
</dbReference>
<evidence type="ECO:0000256" key="12">
    <source>
        <dbReference type="ARBA" id="ARBA00023326"/>
    </source>
</evidence>
<accession>A0A8H4HGU7</accession>
<dbReference type="InterPro" id="IPR026891">
    <property type="entry name" value="Fn3-like"/>
</dbReference>
<dbReference type="PANTHER" id="PTHR42715">
    <property type="entry name" value="BETA-GLUCOSIDASE"/>
    <property type="match status" value="1"/>
</dbReference>
<dbReference type="InterPro" id="IPR011658">
    <property type="entry name" value="PA14_dom"/>
</dbReference>
<dbReference type="Pfam" id="PF07691">
    <property type="entry name" value="PA14"/>
    <property type="match status" value="1"/>
</dbReference>
<evidence type="ECO:0000256" key="5">
    <source>
        <dbReference type="ARBA" id="ARBA00012744"/>
    </source>
</evidence>
<dbReference type="Pfam" id="PF14310">
    <property type="entry name" value="Fn3-like"/>
    <property type="match status" value="1"/>
</dbReference>
<dbReference type="InterPro" id="IPR036962">
    <property type="entry name" value="Glyco_hydro_3_N_sf"/>
</dbReference>
<evidence type="ECO:0000256" key="16">
    <source>
        <dbReference type="ARBA" id="ARBA00041602"/>
    </source>
</evidence>
<keyword evidence="6" id="KW-0964">Secreted</keyword>
<dbReference type="AlphaFoldDB" id="A0A8H4HGU7"/>
<dbReference type="Pfam" id="PF01915">
    <property type="entry name" value="Glyco_hydro_3_C"/>
    <property type="match status" value="1"/>
</dbReference>
<evidence type="ECO:0000256" key="11">
    <source>
        <dbReference type="ARBA" id="ARBA00023295"/>
    </source>
</evidence>
<dbReference type="UniPathway" id="UPA00696"/>
<dbReference type="Pfam" id="PF00933">
    <property type="entry name" value="Glyco_hydro_3"/>
    <property type="match status" value="1"/>
</dbReference>
<dbReference type="FunFam" id="2.60.40.10:FF:000495">
    <property type="entry name" value="Periplasmic beta-glucosidase"/>
    <property type="match status" value="1"/>
</dbReference>
<sequence>MSPKFDVDYVLANITEDDKIALLSGSDFWHTHAIPRFNVPAVRTTDGPNGIRGTKFFAGVPAACLPCGTALGATWDSDLLHQAGVLLGKECLAKGAHCWLGPTINMQRSPLGGRGFESFAEDPHLSGIMAKSIIFGCESTGVISTVKHYVGNDQEHERRAVDVLVTPRALREIYLRPFQIVARDAHPGALMTSYNKINCKHVVENPAMLDIVRKDWNWNPLIMSDWLGTYTTIDSMNAGLDLEMPGPTRYRGKYIESAMQARLIKQSTINKRARKVLEFVERASRAPVSVEETGRDFPEDRALNRTLCANSIVLLKNDGNLLPIPKTVKKIALIGSHVKTPAISGGGSASLEPYYAVSLYDAVVEALPDAEVLYEAGAYAHKMLPVIDRMLSNAVIHFYNEPPEKERTLLATEPVVNTAFQLMDYNARNLNRSLFWATLIGEFTPDVSGLWDFGLTVFGTATLFIDDEMVIDNITRQTRGTAFFGKGTVQEVGSKQLTAGQTYKIRIEFGSANTSPMKAIGVVHFGGGAAHLGACLHMDPEEMVANAVKVAAAADFTIVCTGLNRDWESEGFDRPDMDLPPGIDALISSVLDVAADRTVIVNQSGTPVTMPWADRARGIVQAWYGGNETGHGIADVLFGDVNPCGKLPLSWPVDVRHNPAYLNNMSVGGRMLYGEDVYMGYRFYDKVGREVLFSFGHGLSYTTFSVSPEATVSPSIFSPDSPPTARVIVKNTGPVAGAQILQLYIAASNSATPRPVKELHGFTKVFLHPGEEKTVDIHIDKYATSFWDEIEDMWKCEEGVYHVLIGASSQEVVSRGEFRVVQTRYWSGV</sequence>
<dbReference type="SUPFAM" id="SSF56988">
    <property type="entry name" value="Anthrax protective antigen"/>
    <property type="match status" value="1"/>
</dbReference>
<dbReference type="EC" id="3.2.1.21" evidence="5"/>
<dbReference type="GO" id="GO:0005576">
    <property type="term" value="C:extracellular region"/>
    <property type="evidence" value="ECO:0007669"/>
    <property type="project" value="UniProtKB-SubCell"/>
</dbReference>
<dbReference type="InterPro" id="IPR013783">
    <property type="entry name" value="Ig-like_fold"/>
</dbReference>
<dbReference type="GO" id="GO:0030245">
    <property type="term" value="P:cellulose catabolic process"/>
    <property type="evidence" value="ECO:0007669"/>
    <property type="project" value="UniProtKB-UniPathway"/>
</dbReference>
<comment type="subcellular location">
    <subcellularLocation>
        <location evidence="2">Secreted</location>
    </subcellularLocation>
</comment>
<protein>
    <recommendedName>
        <fullName evidence="14">Probable beta-glucosidase H</fullName>
        <ecNumber evidence="5">3.2.1.21</ecNumber>
    </recommendedName>
    <alternativeName>
        <fullName evidence="15">Beta-D-glucoside glucohydrolase H</fullName>
    </alternativeName>
    <alternativeName>
        <fullName evidence="16">Cellobiase H</fullName>
    </alternativeName>
    <alternativeName>
        <fullName evidence="17">Gentiobiase H</fullName>
    </alternativeName>
</protein>
<evidence type="ECO:0000313" key="19">
    <source>
        <dbReference type="EMBL" id="KAF4243670.1"/>
    </source>
</evidence>
<evidence type="ECO:0000256" key="1">
    <source>
        <dbReference type="ARBA" id="ARBA00000448"/>
    </source>
</evidence>
<keyword evidence="9" id="KW-0325">Glycoprotein</keyword>
<reference evidence="19" key="2">
    <citation type="submission" date="2020-04" db="EMBL/GenBank/DDBJ databases">
        <authorList>
            <person name="Santos R.A.C."/>
            <person name="Steenwyk J.L."/>
            <person name="Rivero-Menendez O."/>
            <person name="Mead M.E."/>
            <person name="Silva L.P."/>
            <person name="Bastos R.W."/>
            <person name="Alastruey-Izquierdo A."/>
            <person name="Goldman G.H."/>
            <person name="Rokas A."/>
        </authorList>
    </citation>
    <scope>NUCLEOTIDE SEQUENCE</scope>
    <source>
        <strain evidence="19">CNM-CM6805</strain>
    </source>
</reference>
<keyword evidence="8" id="KW-0136">Cellulose degradation</keyword>
<evidence type="ECO:0000256" key="6">
    <source>
        <dbReference type="ARBA" id="ARBA00022525"/>
    </source>
</evidence>
<dbReference type="EMBL" id="JAAAPX010000010">
    <property type="protein sequence ID" value="KAF4243670.1"/>
    <property type="molecule type" value="Genomic_DNA"/>
</dbReference>
<dbReference type="SUPFAM" id="SSF51445">
    <property type="entry name" value="(Trans)glycosidases"/>
    <property type="match status" value="1"/>
</dbReference>
<dbReference type="InterPro" id="IPR036881">
    <property type="entry name" value="Glyco_hydro_3_C_sf"/>
</dbReference>
<proteinExistence type="inferred from homology"/>
<dbReference type="InterPro" id="IPR050288">
    <property type="entry name" value="Cellulose_deg_GH3"/>
</dbReference>
<comment type="pathway">
    <text evidence="3">Glycan metabolism; cellulose degradation.</text>
</comment>
<name>A0A8H4HGU7_9EURO</name>
<comment type="catalytic activity">
    <reaction evidence="1">
        <text>Hydrolysis of terminal, non-reducing beta-D-glucosyl residues with release of beta-D-glucose.</text>
        <dbReference type="EC" id="3.2.1.21"/>
    </reaction>
</comment>
<dbReference type="Gene3D" id="2.60.40.10">
    <property type="entry name" value="Immunoglobulins"/>
    <property type="match status" value="1"/>
</dbReference>
<dbReference type="Gene3D" id="3.40.50.1700">
    <property type="entry name" value="Glycoside hydrolase family 3 C-terminal domain"/>
    <property type="match status" value="1"/>
</dbReference>
<evidence type="ECO:0000256" key="7">
    <source>
        <dbReference type="ARBA" id="ARBA00022801"/>
    </source>
</evidence>
<evidence type="ECO:0000256" key="15">
    <source>
        <dbReference type="ARBA" id="ARBA00041278"/>
    </source>
</evidence>
<keyword evidence="10" id="KW-0119">Carbohydrate metabolism</keyword>
<dbReference type="SMART" id="SM00758">
    <property type="entry name" value="PA14"/>
    <property type="match status" value="1"/>
</dbReference>
<evidence type="ECO:0000256" key="13">
    <source>
        <dbReference type="ARBA" id="ARBA00024983"/>
    </source>
</evidence>
<keyword evidence="7" id="KW-0378">Hydrolase</keyword>
<dbReference type="SMART" id="SM01217">
    <property type="entry name" value="Fn3_like"/>
    <property type="match status" value="1"/>
</dbReference>
<dbReference type="InterPro" id="IPR002772">
    <property type="entry name" value="Glyco_hydro_3_C"/>
</dbReference>
<evidence type="ECO:0000256" key="10">
    <source>
        <dbReference type="ARBA" id="ARBA00023277"/>
    </source>
</evidence>
<comment type="caution">
    <text evidence="19">The sequence shown here is derived from an EMBL/GenBank/DDBJ whole genome shotgun (WGS) entry which is preliminary data.</text>
</comment>
<dbReference type="GO" id="GO:0008422">
    <property type="term" value="F:beta-glucosidase activity"/>
    <property type="evidence" value="ECO:0007669"/>
    <property type="project" value="UniProtKB-EC"/>
</dbReference>